<organism evidence="1 2">
    <name type="scientific">Pseudomonas frederiksbergensis</name>
    <dbReference type="NCBI Taxonomy" id="104087"/>
    <lineage>
        <taxon>Bacteria</taxon>
        <taxon>Pseudomonadati</taxon>
        <taxon>Pseudomonadota</taxon>
        <taxon>Gammaproteobacteria</taxon>
        <taxon>Pseudomonadales</taxon>
        <taxon>Pseudomonadaceae</taxon>
        <taxon>Pseudomonas</taxon>
    </lineage>
</organism>
<dbReference type="Proteomes" id="UP000239687">
    <property type="component" value="Unassembled WGS sequence"/>
</dbReference>
<dbReference type="AlphaFoldDB" id="A0A2S8HD04"/>
<evidence type="ECO:0000313" key="2">
    <source>
        <dbReference type="Proteomes" id="UP000239687"/>
    </source>
</evidence>
<name>A0A2S8HD04_9PSED</name>
<comment type="caution">
    <text evidence="1">The sequence shown here is derived from an EMBL/GenBank/DDBJ whole genome shotgun (WGS) entry which is preliminary data.</text>
</comment>
<reference evidence="1 2" key="1">
    <citation type="submission" date="2018-02" db="EMBL/GenBank/DDBJ databases">
        <title>Draft genome sequencing of Pseudomonas frederiksbergensis 11-D3.</title>
        <authorList>
            <person name="Zheng B.-X."/>
        </authorList>
    </citation>
    <scope>NUCLEOTIDE SEQUENCE [LARGE SCALE GENOMIC DNA]</scope>
    <source>
        <strain evidence="1 2">11-D3</strain>
    </source>
</reference>
<accession>A0A2S8HD04</accession>
<dbReference type="EMBL" id="PUIN01000014">
    <property type="protein sequence ID" value="PQP00353.1"/>
    <property type="molecule type" value="Genomic_DNA"/>
</dbReference>
<proteinExistence type="predicted"/>
<protein>
    <submittedName>
        <fullName evidence="1">Uncharacterized protein</fullName>
    </submittedName>
</protein>
<sequence>MSTIHVGAGLLAKRAAYTTLMSPDTPLSRASPLPQVLRLTAITDTAHLQVGHVRCAQFNARSSSGCCPRACAARCKRLAIRVFFSR</sequence>
<gene>
    <name evidence="1" type="ORF">C5612_22925</name>
</gene>
<evidence type="ECO:0000313" key="1">
    <source>
        <dbReference type="EMBL" id="PQP00353.1"/>
    </source>
</evidence>